<dbReference type="SUPFAM" id="SSF53098">
    <property type="entry name" value="Ribonuclease H-like"/>
    <property type="match status" value="1"/>
</dbReference>
<accession>A0A6G5W5T2</accession>
<reference evidence="4" key="1">
    <citation type="submission" date="2019-03" db="EMBL/GenBank/DDBJ databases">
        <authorList>
            <person name="Zhong J."/>
            <person name="Zhang J."/>
        </authorList>
    </citation>
    <scope>NUCLEOTIDE SEQUENCE</scope>
    <source>
        <strain evidence="4">L49</strain>
    </source>
</reference>
<sequence length="246" mass="28729">MLSFWGRFKAKFDATSIDEFVGEFKRTMPGYPCPSTPTVYRYIDQGLLDISNIDLPMKLKRRRNKRHHSHGGHALHKKHLGNSIEQRPKEIEDRKTPLHWEGDLVKGVRRKNQPALMTLTERTTRFEVVIKIPDYRASTCPRLLQNEIDRHPACFKSITFDNGSEFADMTKIKGCQIYFAHPYSPWERGTNENCNGLLRQFFPKGKSMKDKSAAYVQQATDAINRKHRRILQYHTAEELFKQYISS</sequence>
<dbReference type="PROSITE" id="PS50994">
    <property type="entry name" value="INTEGRASE"/>
    <property type="match status" value="1"/>
</dbReference>
<evidence type="ECO:0000256" key="1">
    <source>
        <dbReference type="ARBA" id="ARBA00002190"/>
    </source>
</evidence>
<dbReference type="EMBL" id="MK591007">
    <property type="protein sequence ID" value="QGA72086.1"/>
    <property type="molecule type" value="Genomic_DNA"/>
</dbReference>
<dbReference type="GO" id="GO:0015074">
    <property type="term" value="P:DNA integration"/>
    <property type="evidence" value="ECO:0007669"/>
    <property type="project" value="InterPro"/>
</dbReference>
<dbReference type="PANTHER" id="PTHR10948">
    <property type="entry name" value="TRANSPOSASE"/>
    <property type="match status" value="1"/>
</dbReference>
<dbReference type="Gene3D" id="3.30.420.10">
    <property type="entry name" value="Ribonuclease H-like superfamily/Ribonuclease H"/>
    <property type="match status" value="1"/>
</dbReference>
<evidence type="ECO:0000313" key="4">
    <source>
        <dbReference type="EMBL" id="QGA72086.1"/>
    </source>
</evidence>
<feature type="domain" description="Integrase catalytic" evidence="3">
    <location>
        <begin position="93"/>
        <end position="244"/>
    </location>
</feature>
<dbReference type="GO" id="GO:0005829">
    <property type="term" value="C:cytosol"/>
    <property type="evidence" value="ECO:0007669"/>
    <property type="project" value="TreeGrafter"/>
</dbReference>
<dbReference type="GO" id="GO:0006313">
    <property type="term" value="P:DNA transposition"/>
    <property type="evidence" value="ECO:0007669"/>
    <property type="project" value="InterPro"/>
</dbReference>
<proteinExistence type="inferred from homology"/>
<dbReference type="PANTHER" id="PTHR10948:SF23">
    <property type="entry name" value="TRANSPOSASE INSI FOR INSERTION SEQUENCE ELEMENT IS30A-RELATED"/>
    <property type="match status" value="1"/>
</dbReference>
<comment type="similarity">
    <text evidence="2">Belongs to the transposase IS30 family.</text>
</comment>
<dbReference type="InterPro" id="IPR051917">
    <property type="entry name" value="Transposase-Integrase"/>
</dbReference>
<name>A0A6G5W5T2_9LACO</name>
<dbReference type="NCBIfam" id="NF033563">
    <property type="entry name" value="transpos_IS30"/>
    <property type="match status" value="1"/>
</dbReference>
<dbReference type="InterPro" id="IPR053392">
    <property type="entry name" value="Transposase_IS30-like"/>
</dbReference>
<dbReference type="InterPro" id="IPR036397">
    <property type="entry name" value="RNaseH_sf"/>
</dbReference>
<dbReference type="AlphaFoldDB" id="A0A6G5W5T2"/>
<gene>
    <name evidence="4" type="primary">tnp2</name>
</gene>
<dbReference type="PROSITE" id="PS01043">
    <property type="entry name" value="TRANSPOSASE_IS30"/>
    <property type="match status" value="1"/>
</dbReference>
<dbReference type="GO" id="GO:0003677">
    <property type="term" value="F:DNA binding"/>
    <property type="evidence" value="ECO:0007669"/>
    <property type="project" value="InterPro"/>
</dbReference>
<comment type="function">
    <text evidence="1">Required for the transposition of the insertion element.</text>
</comment>
<dbReference type="GO" id="GO:0004803">
    <property type="term" value="F:transposase activity"/>
    <property type="evidence" value="ECO:0007669"/>
    <property type="project" value="InterPro"/>
</dbReference>
<organism evidence="4">
    <name type="scientific">Lactobacillus crispatus</name>
    <dbReference type="NCBI Taxonomy" id="47770"/>
    <lineage>
        <taxon>Bacteria</taxon>
        <taxon>Bacillati</taxon>
        <taxon>Bacillota</taxon>
        <taxon>Bacilli</taxon>
        <taxon>Lactobacillales</taxon>
        <taxon>Lactobacillaceae</taxon>
        <taxon>Lactobacillus</taxon>
    </lineage>
</organism>
<dbReference type="InterPro" id="IPR001584">
    <property type="entry name" value="Integrase_cat-core"/>
</dbReference>
<protein>
    <submittedName>
        <fullName evidence="4">Mobile element protein</fullName>
    </submittedName>
</protein>
<dbReference type="InterPro" id="IPR012337">
    <property type="entry name" value="RNaseH-like_sf"/>
</dbReference>
<dbReference type="InterPro" id="IPR001598">
    <property type="entry name" value="Transposase_IS30_CS"/>
</dbReference>
<evidence type="ECO:0000256" key="2">
    <source>
        <dbReference type="ARBA" id="ARBA00006363"/>
    </source>
</evidence>
<evidence type="ECO:0000259" key="3">
    <source>
        <dbReference type="PROSITE" id="PS50994"/>
    </source>
</evidence>